<dbReference type="KEGG" id="amr:AM1_4056"/>
<sequence>MVSHQDIVADTDTNQLSNLQELQNPEGDLFLRFFIESGQEFALPAQGIREVLALAPDQITPIPNVSPVLMGVLNLRGQVVWVTDIGQFLGHPKPLDTDCQEISIIAIESQEITVGLAVDKVMDMDWLDADRLSPSLSAPDNMAPFLKGEWVLGDSEQYLRLLDPEAILRSARWAT</sequence>
<dbReference type="GO" id="GO:0006935">
    <property type="term" value="P:chemotaxis"/>
    <property type="evidence" value="ECO:0007669"/>
    <property type="project" value="InterPro"/>
</dbReference>
<dbReference type="eggNOG" id="COG0835">
    <property type="taxonomic scope" value="Bacteria"/>
</dbReference>
<dbReference type="SUPFAM" id="SSF50341">
    <property type="entry name" value="CheW-like"/>
    <property type="match status" value="1"/>
</dbReference>
<dbReference type="HOGENOM" id="CLU_048995_5_1_3"/>
<dbReference type="GO" id="GO:0007165">
    <property type="term" value="P:signal transduction"/>
    <property type="evidence" value="ECO:0007669"/>
    <property type="project" value="InterPro"/>
</dbReference>
<proteinExistence type="predicted"/>
<dbReference type="RefSeq" id="WP_010472886.1">
    <property type="nucleotide sequence ID" value="NC_009925.1"/>
</dbReference>
<feature type="domain" description="CheW-like" evidence="1">
    <location>
        <begin position="27"/>
        <end position="173"/>
    </location>
</feature>
<dbReference type="PROSITE" id="PS50851">
    <property type="entry name" value="CHEW"/>
    <property type="match status" value="1"/>
</dbReference>
<keyword evidence="3" id="KW-1185">Reference proteome</keyword>
<dbReference type="Pfam" id="PF01584">
    <property type="entry name" value="CheW"/>
    <property type="match status" value="1"/>
</dbReference>
<dbReference type="InterPro" id="IPR002545">
    <property type="entry name" value="CheW-lke_dom"/>
</dbReference>
<dbReference type="Proteomes" id="UP000000268">
    <property type="component" value="Chromosome"/>
</dbReference>
<name>B0CAH1_ACAM1</name>
<dbReference type="STRING" id="329726.AM1_4056"/>
<evidence type="ECO:0000313" key="2">
    <source>
        <dbReference type="EMBL" id="ABW29037.1"/>
    </source>
</evidence>
<dbReference type="Gene3D" id="2.40.50.180">
    <property type="entry name" value="CheA-289, Domain 4"/>
    <property type="match status" value="1"/>
</dbReference>
<evidence type="ECO:0000259" key="1">
    <source>
        <dbReference type="PROSITE" id="PS50851"/>
    </source>
</evidence>
<dbReference type="Gene3D" id="2.30.30.40">
    <property type="entry name" value="SH3 Domains"/>
    <property type="match status" value="1"/>
</dbReference>
<organism evidence="2 3">
    <name type="scientific">Acaryochloris marina (strain MBIC 11017)</name>
    <dbReference type="NCBI Taxonomy" id="329726"/>
    <lineage>
        <taxon>Bacteria</taxon>
        <taxon>Bacillati</taxon>
        <taxon>Cyanobacteriota</taxon>
        <taxon>Cyanophyceae</taxon>
        <taxon>Acaryochloridales</taxon>
        <taxon>Acaryochloridaceae</taxon>
        <taxon>Acaryochloris</taxon>
    </lineage>
</organism>
<dbReference type="GO" id="GO:0005829">
    <property type="term" value="C:cytosol"/>
    <property type="evidence" value="ECO:0007669"/>
    <property type="project" value="TreeGrafter"/>
</dbReference>
<dbReference type="EMBL" id="CP000828">
    <property type="protein sequence ID" value="ABW29037.1"/>
    <property type="molecule type" value="Genomic_DNA"/>
</dbReference>
<dbReference type="AlphaFoldDB" id="B0CAH1"/>
<dbReference type="OrthoDB" id="483582at2"/>
<protein>
    <submittedName>
        <fullName evidence="2">CheW domain protein</fullName>
    </submittedName>
</protein>
<dbReference type="InterPro" id="IPR036061">
    <property type="entry name" value="CheW-like_dom_sf"/>
</dbReference>
<evidence type="ECO:0000313" key="3">
    <source>
        <dbReference type="Proteomes" id="UP000000268"/>
    </source>
</evidence>
<dbReference type="PANTHER" id="PTHR22617:SF23">
    <property type="entry name" value="CHEMOTAXIS PROTEIN CHEW"/>
    <property type="match status" value="1"/>
</dbReference>
<dbReference type="InterPro" id="IPR039315">
    <property type="entry name" value="CheW"/>
</dbReference>
<accession>B0CAH1</accession>
<dbReference type="SMART" id="SM00260">
    <property type="entry name" value="CheW"/>
    <property type="match status" value="1"/>
</dbReference>
<gene>
    <name evidence="2" type="ordered locus">AM1_4056</name>
</gene>
<reference evidence="2 3" key="1">
    <citation type="journal article" date="2008" name="Proc. Natl. Acad. Sci. U.S.A.">
        <title>Niche adaptation and genome expansion in the chlorophyll d-producing cyanobacterium Acaryochloris marina.</title>
        <authorList>
            <person name="Swingley W.D."/>
            <person name="Chen M."/>
            <person name="Cheung P.C."/>
            <person name="Conrad A.L."/>
            <person name="Dejesa L.C."/>
            <person name="Hao J."/>
            <person name="Honchak B.M."/>
            <person name="Karbach L.E."/>
            <person name="Kurdoglu A."/>
            <person name="Lahiri S."/>
            <person name="Mastrian S.D."/>
            <person name="Miyashita H."/>
            <person name="Page L."/>
            <person name="Ramakrishna P."/>
            <person name="Satoh S."/>
            <person name="Sattley W.M."/>
            <person name="Shimada Y."/>
            <person name="Taylor H.L."/>
            <person name="Tomo T."/>
            <person name="Tsuchiya T."/>
            <person name="Wang Z.T."/>
            <person name="Raymond J."/>
            <person name="Mimuro M."/>
            <person name="Blankenship R.E."/>
            <person name="Touchman J.W."/>
        </authorList>
    </citation>
    <scope>NUCLEOTIDE SEQUENCE [LARGE SCALE GENOMIC DNA]</scope>
    <source>
        <strain evidence="3">MBIC 11017</strain>
    </source>
</reference>
<dbReference type="PANTHER" id="PTHR22617">
    <property type="entry name" value="CHEMOTAXIS SENSOR HISTIDINE KINASE-RELATED"/>
    <property type="match status" value="1"/>
</dbReference>